<dbReference type="InterPro" id="IPR055235">
    <property type="entry name" value="ASD1_cat"/>
</dbReference>
<evidence type="ECO:0000313" key="10">
    <source>
        <dbReference type="Proteomes" id="UP001596432"/>
    </source>
</evidence>
<comment type="caution">
    <text evidence="9">The sequence shown here is derived from an EMBL/GenBank/DDBJ whole genome shotgun (WGS) entry which is preliminary data.</text>
</comment>
<dbReference type="GeneID" id="78819528"/>
<protein>
    <recommendedName>
        <fullName evidence="3">non-reducing end alpha-L-arabinofuranosidase</fullName>
        <ecNumber evidence="3">3.2.1.55</ecNumber>
    </recommendedName>
</protein>
<dbReference type="SUPFAM" id="SSF51445">
    <property type="entry name" value="(Trans)glycosidases"/>
    <property type="match status" value="1"/>
</dbReference>
<gene>
    <name evidence="9" type="ORF">ACFQMA_05415</name>
</gene>
<dbReference type="Gene3D" id="2.60.40.1180">
    <property type="entry name" value="Golgi alpha-mannosidase II"/>
    <property type="match status" value="1"/>
</dbReference>
<dbReference type="InterPro" id="IPR017853">
    <property type="entry name" value="GH"/>
</dbReference>
<keyword evidence="4" id="KW-0378">Hydrolase</keyword>
<dbReference type="AlphaFoldDB" id="A0ABD5XXC6"/>
<dbReference type="PANTHER" id="PTHR43576">
    <property type="entry name" value="ALPHA-L-ARABINOFURANOSIDASE C-RELATED"/>
    <property type="match status" value="1"/>
</dbReference>
<dbReference type="PANTHER" id="PTHR43576:SF2">
    <property type="entry name" value="INTRACELLULAR EXO-ALPHA-L-ARABINOFURANOSIDASE 2"/>
    <property type="match status" value="1"/>
</dbReference>
<feature type="region of interest" description="Disordered" evidence="7">
    <location>
        <begin position="676"/>
        <end position="702"/>
    </location>
</feature>
<proteinExistence type="inferred from homology"/>
<evidence type="ECO:0000256" key="3">
    <source>
        <dbReference type="ARBA" id="ARBA00012670"/>
    </source>
</evidence>
<reference evidence="9 10" key="1">
    <citation type="journal article" date="2019" name="Int. J. Syst. Evol. Microbiol.">
        <title>The Global Catalogue of Microorganisms (GCM) 10K type strain sequencing project: providing services to taxonomists for standard genome sequencing and annotation.</title>
        <authorList>
            <consortium name="The Broad Institute Genomics Platform"/>
            <consortium name="The Broad Institute Genome Sequencing Center for Infectious Disease"/>
            <person name="Wu L."/>
            <person name="Ma J."/>
        </authorList>
    </citation>
    <scope>NUCLEOTIDE SEQUENCE [LARGE SCALE GENOMIC DNA]</scope>
    <source>
        <strain evidence="9 10">XZYJT29</strain>
    </source>
</reference>
<evidence type="ECO:0000256" key="5">
    <source>
        <dbReference type="ARBA" id="ARBA00023277"/>
    </source>
</evidence>
<dbReference type="EC" id="3.2.1.55" evidence="3"/>
<dbReference type="RefSeq" id="WP_274324871.1">
    <property type="nucleotide sequence ID" value="NZ_CP118158.1"/>
</dbReference>
<keyword evidence="5" id="KW-0119">Carbohydrate metabolism</keyword>
<name>A0ABD5XXC6_9EURY</name>
<evidence type="ECO:0000313" key="9">
    <source>
        <dbReference type="EMBL" id="MFC7139276.1"/>
    </source>
</evidence>
<dbReference type="Pfam" id="PF22848">
    <property type="entry name" value="ASD1_dom"/>
    <property type="match status" value="1"/>
</dbReference>
<dbReference type="SMART" id="SM00813">
    <property type="entry name" value="Alpha-L-AF_C"/>
    <property type="match status" value="1"/>
</dbReference>
<dbReference type="GO" id="GO:0046556">
    <property type="term" value="F:alpha-L-arabinofuranosidase activity"/>
    <property type="evidence" value="ECO:0007669"/>
    <property type="project" value="UniProtKB-EC"/>
</dbReference>
<feature type="domain" description="Alpha-L-arabinofuranosidase C-terminal" evidence="8">
    <location>
        <begin position="515"/>
        <end position="717"/>
    </location>
</feature>
<dbReference type="Gene3D" id="3.20.20.80">
    <property type="entry name" value="Glycosidases"/>
    <property type="match status" value="1"/>
</dbReference>
<dbReference type="InterPro" id="IPR010720">
    <property type="entry name" value="Alpha-L-AF_C"/>
</dbReference>
<evidence type="ECO:0000256" key="7">
    <source>
        <dbReference type="SAM" id="MobiDB-lite"/>
    </source>
</evidence>
<evidence type="ECO:0000256" key="1">
    <source>
        <dbReference type="ARBA" id="ARBA00001462"/>
    </source>
</evidence>
<dbReference type="EMBL" id="JBHTAS010000001">
    <property type="protein sequence ID" value="MFC7139276.1"/>
    <property type="molecule type" value="Genomic_DNA"/>
</dbReference>
<sequence>MTDTQPTDGPFAAEVTIDADDRSDWSVSPRIFGAYVEHYGREIYPGIYAEHATNNSFEPWNFDRKTAERSRLAYDEDDLPEHDGIAYPWQPIGDADYEMPTGGVHGGDDAHFQRITVHGDGAADDSAAGGVSQRVPLPDYRTAEYDLSVSVRGADVDAVEARLTDFGGEVLASESIPVTGEWVRHEDLSLELASESDARYPAEGTDGNFRDNSAPHGEYRLQFVAEGDGHVDLDWVMLMSGDAVDGKFNPEMLERMEAMEVESIKWPGGNFASHYRWRDGVGPLEDRPVSEAPGWSGLEPNFLGTAEYIELCRKLGVEPMITVGWWEEIGPAEAADWVEYCNGDPEETEMGALRAEHGYEEPFDVQYWEIGNEVWGDWQFGHTSDPREFARGSDEREGADAYYDAMTAVDPDITVFADLLDPGYTRFEADADEWAEALFTEVGDRIDGVDTHHYNFGIRRSDDDSPEEWVEEHDAGPVDYLETLVAYPTQYEEELAGLAEDAAEHGVDPFVINVGEWGLYVHVGEDWPDIGMGTTANAAYTSGMFGAFVRQGDAVRRASHTHMPIKQFPDTGGTNATPLSPVARVQQLYAEVLADGRSWHALGVDVGGPTRTLPELGTRIQRMEGVPYVDATAVVDDASEELVVFLTNRNLSHEGTVSVDLDADAAGRSVTVEVLEPTESPHDSQESRTEPDAYRIDHSTETVSDDGTLEVALAPSAVARLRID</sequence>
<dbReference type="InterPro" id="IPR013780">
    <property type="entry name" value="Glyco_hydro_b"/>
</dbReference>
<evidence type="ECO:0000259" key="8">
    <source>
        <dbReference type="SMART" id="SM00813"/>
    </source>
</evidence>
<feature type="compositionally biased region" description="Basic and acidic residues" evidence="7">
    <location>
        <begin position="679"/>
        <end position="700"/>
    </location>
</feature>
<comment type="similarity">
    <text evidence="2">Belongs to the glycosyl hydrolase 51 family.</text>
</comment>
<evidence type="ECO:0000256" key="4">
    <source>
        <dbReference type="ARBA" id="ARBA00022801"/>
    </source>
</evidence>
<keyword evidence="10" id="KW-1185">Reference proteome</keyword>
<organism evidence="9 10">
    <name type="scientific">Halosimplex aquaticum</name>
    <dbReference type="NCBI Taxonomy" id="3026162"/>
    <lineage>
        <taxon>Archaea</taxon>
        <taxon>Methanobacteriati</taxon>
        <taxon>Methanobacteriota</taxon>
        <taxon>Stenosarchaea group</taxon>
        <taxon>Halobacteria</taxon>
        <taxon>Halobacteriales</taxon>
        <taxon>Haloarculaceae</taxon>
        <taxon>Halosimplex</taxon>
    </lineage>
</organism>
<evidence type="ECO:0000256" key="6">
    <source>
        <dbReference type="ARBA" id="ARBA00023295"/>
    </source>
</evidence>
<accession>A0ABD5XXC6</accession>
<dbReference type="SUPFAM" id="SSF51011">
    <property type="entry name" value="Glycosyl hydrolase domain"/>
    <property type="match status" value="1"/>
</dbReference>
<comment type="catalytic activity">
    <reaction evidence="1">
        <text>Hydrolysis of terminal non-reducing alpha-L-arabinofuranoside residues in alpha-L-arabinosides.</text>
        <dbReference type="EC" id="3.2.1.55"/>
    </reaction>
</comment>
<dbReference type="Proteomes" id="UP001596432">
    <property type="component" value="Unassembled WGS sequence"/>
</dbReference>
<keyword evidence="6" id="KW-0326">Glycosidase</keyword>
<evidence type="ECO:0000256" key="2">
    <source>
        <dbReference type="ARBA" id="ARBA00007186"/>
    </source>
</evidence>